<name>A0A0V1ECQ4_TRIPS</name>
<protein>
    <submittedName>
        <fullName evidence="1">Uncharacterized protein</fullName>
    </submittedName>
</protein>
<evidence type="ECO:0000313" key="1">
    <source>
        <dbReference type="EMBL" id="KRY71614.1"/>
    </source>
</evidence>
<accession>A0A0V1ECQ4</accession>
<reference evidence="1 2" key="1">
    <citation type="submission" date="2015-01" db="EMBL/GenBank/DDBJ databases">
        <title>Evolution of Trichinella species and genotypes.</title>
        <authorList>
            <person name="Korhonen P.K."/>
            <person name="Edoardo P."/>
            <person name="Giuseppe L.R."/>
            <person name="Gasser R.B."/>
        </authorList>
    </citation>
    <scope>NUCLEOTIDE SEQUENCE [LARGE SCALE GENOMIC DNA]</scope>
    <source>
        <strain evidence="1">ISS13</strain>
    </source>
</reference>
<organism evidence="1 2">
    <name type="scientific">Trichinella pseudospiralis</name>
    <name type="common">Parasitic roundworm</name>
    <dbReference type="NCBI Taxonomy" id="6337"/>
    <lineage>
        <taxon>Eukaryota</taxon>
        <taxon>Metazoa</taxon>
        <taxon>Ecdysozoa</taxon>
        <taxon>Nematoda</taxon>
        <taxon>Enoplea</taxon>
        <taxon>Dorylaimia</taxon>
        <taxon>Trichinellida</taxon>
        <taxon>Trichinellidae</taxon>
        <taxon>Trichinella</taxon>
    </lineage>
</organism>
<evidence type="ECO:0000313" key="2">
    <source>
        <dbReference type="Proteomes" id="UP000054632"/>
    </source>
</evidence>
<dbReference type="AlphaFoldDB" id="A0A0V1ECQ4"/>
<gene>
    <name evidence="1" type="ORF">T4A_5606</name>
</gene>
<sequence length="236" mass="27043">MASCLVVVFVIGAISLSISSHYCTVVFLLSTQQSFIFRRTSQLYLIGYLCFVHTRDQQLTRADEFNAQILIGQHRLRGRAGRRRRLIERPDAAREGSDSVSIRWRRPCPALLYYCSKEFFLSFFSSLTPPRISLLLAKNKISIQYFIGLPERTSELIPGFGLLAWPAVVNESNDRSQITLVRHLRTKNARYPLKKKFSGCIKSEDKWNKSGGIVFDVNDQAMIQLRFLTINFGQVD</sequence>
<proteinExistence type="predicted"/>
<dbReference type="Proteomes" id="UP000054632">
    <property type="component" value="Unassembled WGS sequence"/>
</dbReference>
<comment type="caution">
    <text evidence="1">The sequence shown here is derived from an EMBL/GenBank/DDBJ whole genome shotgun (WGS) entry which is preliminary data.</text>
</comment>
<dbReference type="EMBL" id="JYDR01000055">
    <property type="protein sequence ID" value="KRY71614.1"/>
    <property type="molecule type" value="Genomic_DNA"/>
</dbReference>